<dbReference type="InterPro" id="IPR036694">
    <property type="entry name" value="Dodecin-like_sf"/>
</dbReference>
<organism evidence="1 2">
    <name type="scientific">Rhodovibrio sodomensis</name>
    <dbReference type="NCBI Taxonomy" id="1088"/>
    <lineage>
        <taxon>Bacteria</taxon>
        <taxon>Pseudomonadati</taxon>
        <taxon>Pseudomonadota</taxon>
        <taxon>Alphaproteobacteria</taxon>
        <taxon>Rhodospirillales</taxon>
        <taxon>Rhodovibrionaceae</taxon>
        <taxon>Rhodovibrio</taxon>
    </lineage>
</organism>
<dbReference type="RefSeq" id="WP_200341659.1">
    <property type="nucleotide sequence ID" value="NZ_NRRL01000045.1"/>
</dbReference>
<keyword evidence="2" id="KW-1185">Reference proteome</keyword>
<dbReference type="EMBL" id="NRRL01000045">
    <property type="protein sequence ID" value="MBK1669327.1"/>
    <property type="molecule type" value="Genomic_DNA"/>
</dbReference>
<evidence type="ECO:0000313" key="1">
    <source>
        <dbReference type="EMBL" id="MBK1669327.1"/>
    </source>
</evidence>
<proteinExistence type="predicted"/>
<dbReference type="Pfam" id="PF07311">
    <property type="entry name" value="Dodecin"/>
    <property type="match status" value="1"/>
</dbReference>
<reference evidence="1 2" key="1">
    <citation type="journal article" date="2020" name="Microorganisms">
        <title>Osmotic Adaptation and Compatible Solute Biosynthesis of Phototrophic Bacteria as Revealed from Genome Analyses.</title>
        <authorList>
            <person name="Imhoff J.F."/>
            <person name="Rahn T."/>
            <person name="Kunzel S."/>
            <person name="Keller A."/>
            <person name="Neulinger S.C."/>
        </authorList>
    </citation>
    <scope>NUCLEOTIDE SEQUENCE [LARGE SCALE GENOMIC DNA]</scope>
    <source>
        <strain evidence="1 2">DSM 9895</strain>
    </source>
</reference>
<protein>
    <recommendedName>
        <fullName evidence="3">Dodecin domain-containing protein</fullName>
    </recommendedName>
</protein>
<dbReference type="Gene3D" id="3.30.1660.10">
    <property type="entry name" value="Flavin-binding protein dodecin"/>
    <property type="match status" value="1"/>
</dbReference>
<dbReference type="PANTHER" id="PTHR39324:SF1">
    <property type="entry name" value="CALCIUM DODECIN"/>
    <property type="match status" value="1"/>
</dbReference>
<dbReference type="Proteomes" id="UP001296873">
    <property type="component" value="Unassembled WGS sequence"/>
</dbReference>
<comment type="caution">
    <text evidence="1">The sequence shown here is derived from an EMBL/GenBank/DDBJ whole genome shotgun (WGS) entry which is preliminary data.</text>
</comment>
<dbReference type="SUPFAM" id="SSF89807">
    <property type="entry name" value="Dodecin-like"/>
    <property type="match status" value="1"/>
</dbReference>
<evidence type="ECO:0000313" key="2">
    <source>
        <dbReference type="Proteomes" id="UP001296873"/>
    </source>
</evidence>
<name>A0ABS1DFS4_9PROT</name>
<evidence type="ECO:0008006" key="3">
    <source>
        <dbReference type="Google" id="ProtNLM"/>
    </source>
</evidence>
<accession>A0ABS1DFS4</accession>
<dbReference type="PANTHER" id="PTHR39324">
    <property type="entry name" value="CALCIUM DODECIN"/>
    <property type="match status" value="1"/>
</dbReference>
<sequence length="67" mass="7454">MAVARVTTLTASSKESFDDATRQALDRANKTLRNVTGAEVTAQKIKVEQGKIHEFRVTMDVTFILDE</sequence>
<dbReference type="InterPro" id="IPR025543">
    <property type="entry name" value="Dodecin-like"/>
</dbReference>
<gene>
    <name evidence="1" type="ORF">CKO28_14915</name>
</gene>
<dbReference type="InterPro" id="IPR009923">
    <property type="entry name" value="Dodecin"/>
</dbReference>